<name>A0A4Q7ZGD8_9ACTN</name>
<feature type="transmembrane region" description="Helical" evidence="1">
    <location>
        <begin position="42"/>
        <end position="61"/>
    </location>
</feature>
<dbReference type="AlphaFoldDB" id="A0A4Q7ZGD8"/>
<keyword evidence="3" id="KW-1185">Reference proteome</keyword>
<dbReference type="EMBL" id="SHKY01000001">
    <property type="protein sequence ID" value="RZU49195.1"/>
    <property type="molecule type" value="Genomic_DNA"/>
</dbReference>
<dbReference type="RefSeq" id="WP_130508318.1">
    <property type="nucleotide sequence ID" value="NZ_SHKY01000001.1"/>
</dbReference>
<organism evidence="2 3">
    <name type="scientific">Krasilnikovia cinnamomea</name>
    <dbReference type="NCBI Taxonomy" id="349313"/>
    <lineage>
        <taxon>Bacteria</taxon>
        <taxon>Bacillati</taxon>
        <taxon>Actinomycetota</taxon>
        <taxon>Actinomycetes</taxon>
        <taxon>Micromonosporales</taxon>
        <taxon>Micromonosporaceae</taxon>
        <taxon>Krasilnikovia</taxon>
    </lineage>
</organism>
<reference evidence="2 3" key="1">
    <citation type="submission" date="2019-02" db="EMBL/GenBank/DDBJ databases">
        <title>Sequencing the genomes of 1000 actinobacteria strains.</title>
        <authorList>
            <person name="Klenk H.-P."/>
        </authorList>
    </citation>
    <scope>NUCLEOTIDE SEQUENCE [LARGE SCALE GENOMIC DNA]</scope>
    <source>
        <strain evidence="2 3">DSM 45162</strain>
    </source>
</reference>
<evidence type="ECO:0000313" key="3">
    <source>
        <dbReference type="Proteomes" id="UP000292564"/>
    </source>
</evidence>
<gene>
    <name evidence="2" type="ORF">EV385_0931</name>
</gene>
<feature type="transmembrane region" description="Helical" evidence="1">
    <location>
        <begin position="6"/>
        <end position="22"/>
    </location>
</feature>
<dbReference type="Proteomes" id="UP000292564">
    <property type="component" value="Unassembled WGS sequence"/>
</dbReference>
<keyword evidence="1" id="KW-0812">Transmembrane</keyword>
<comment type="caution">
    <text evidence="2">The sequence shown here is derived from an EMBL/GenBank/DDBJ whole genome shotgun (WGS) entry which is preliminary data.</text>
</comment>
<sequence length="108" mass="11458">MFQILQVLLMIFATALILYGLWEMRRGWLISRSGGSGAPKVAAGVSKVLNGVAAWVLIAVYTGADWGLGDGGAAAALVAYLALLGLSLYIRRRFGQPAASSEAHRLRP</sequence>
<evidence type="ECO:0000313" key="2">
    <source>
        <dbReference type="EMBL" id="RZU49195.1"/>
    </source>
</evidence>
<feature type="transmembrane region" description="Helical" evidence="1">
    <location>
        <begin position="73"/>
        <end position="90"/>
    </location>
</feature>
<proteinExistence type="predicted"/>
<keyword evidence="1" id="KW-1133">Transmembrane helix</keyword>
<keyword evidence="1" id="KW-0472">Membrane</keyword>
<evidence type="ECO:0000256" key="1">
    <source>
        <dbReference type="SAM" id="Phobius"/>
    </source>
</evidence>
<accession>A0A4Q7ZGD8</accession>
<protein>
    <submittedName>
        <fullName evidence="2">Uncharacterized protein</fullName>
    </submittedName>
</protein>